<protein>
    <submittedName>
        <fullName evidence="1">Uncharacterized protein</fullName>
    </submittedName>
</protein>
<gene>
    <name evidence="1" type="ORF">DHOM_05010</name>
</gene>
<dbReference type="Proteomes" id="UP000030182">
    <property type="component" value="Unassembled WGS sequence"/>
</dbReference>
<proteinExistence type="predicted"/>
<name>A0ABR4SK59_9MICO</name>
<evidence type="ECO:0000313" key="1">
    <source>
        <dbReference type="EMBL" id="KDS93576.1"/>
    </source>
</evidence>
<accession>A0ABR4SK59</accession>
<comment type="caution">
    <text evidence="1">The sequence shown here is derived from an EMBL/GenBank/DDBJ whole genome shotgun (WGS) entry which is preliminary data.</text>
</comment>
<dbReference type="EMBL" id="JDRS01000006">
    <property type="protein sequence ID" value="KDS93576.1"/>
    <property type="molecule type" value="Genomic_DNA"/>
</dbReference>
<keyword evidence="2" id="KW-1185">Reference proteome</keyword>
<organism evidence="1 2">
    <name type="scientific">Dermabacter hominis 1368</name>
    <dbReference type="NCBI Taxonomy" id="1450519"/>
    <lineage>
        <taxon>Bacteria</taxon>
        <taxon>Bacillati</taxon>
        <taxon>Actinomycetota</taxon>
        <taxon>Actinomycetes</taxon>
        <taxon>Micrococcales</taxon>
        <taxon>Dermabacteraceae</taxon>
        <taxon>Dermabacter</taxon>
    </lineage>
</organism>
<reference evidence="1 2" key="1">
    <citation type="submission" date="2014-01" db="EMBL/GenBank/DDBJ databases">
        <title>Draft genome sequence of the multidrug-resistant clinical isolate Dermabacter hominis 1368.</title>
        <authorList>
            <person name="Albersmeier A."/>
            <person name="Bomholt C."/>
            <person name="Glaub A."/>
            <person name="Ruckert C."/>
            <person name="Soriano F."/>
            <person name="Fernandez-Natal I."/>
            <person name="Tauch A."/>
        </authorList>
    </citation>
    <scope>NUCLEOTIDE SEQUENCE [LARGE SCALE GENOMIC DNA]</scope>
    <source>
        <strain evidence="1 2">1368</strain>
    </source>
</reference>
<sequence>MCGAADVHSFLPPFAKRTVMFAARVVMSR</sequence>
<evidence type="ECO:0000313" key="2">
    <source>
        <dbReference type="Proteomes" id="UP000030182"/>
    </source>
</evidence>